<sequence>MMHDARSNLISRDTAAVDSHSCASEQQRFSPKAPRSAGLNRFGECAVSCALQTSRSASRCIPRATNSLDPPFLRTLMTFSLSSLAQNVAAQPPFPPAAWTATLYKNWDWSSGVRAFVLGQGTRRGGVEL</sequence>
<accession>A0ABV0NWJ8</accession>
<protein>
    <submittedName>
        <fullName evidence="1">Uncharacterized protein</fullName>
    </submittedName>
</protein>
<dbReference type="Proteomes" id="UP001476798">
    <property type="component" value="Unassembled WGS sequence"/>
</dbReference>
<keyword evidence="2" id="KW-1185">Reference proteome</keyword>
<evidence type="ECO:0000313" key="1">
    <source>
        <dbReference type="EMBL" id="MEQ2175803.1"/>
    </source>
</evidence>
<comment type="caution">
    <text evidence="1">The sequence shown here is derived from an EMBL/GenBank/DDBJ whole genome shotgun (WGS) entry which is preliminary data.</text>
</comment>
<proteinExistence type="predicted"/>
<name>A0ABV0NWJ8_9TELE</name>
<organism evidence="1 2">
    <name type="scientific">Goodea atripinnis</name>
    <dbReference type="NCBI Taxonomy" id="208336"/>
    <lineage>
        <taxon>Eukaryota</taxon>
        <taxon>Metazoa</taxon>
        <taxon>Chordata</taxon>
        <taxon>Craniata</taxon>
        <taxon>Vertebrata</taxon>
        <taxon>Euteleostomi</taxon>
        <taxon>Actinopterygii</taxon>
        <taxon>Neopterygii</taxon>
        <taxon>Teleostei</taxon>
        <taxon>Neoteleostei</taxon>
        <taxon>Acanthomorphata</taxon>
        <taxon>Ovalentaria</taxon>
        <taxon>Atherinomorphae</taxon>
        <taxon>Cyprinodontiformes</taxon>
        <taxon>Goodeidae</taxon>
        <taxon>Goodea</taxon>
    </lineage>
</organism>
<dbReference type="EMBL" id="JAHRIO010052068">
    <property type="protein sequence ID" value="MEQ2175803.1"/>
    <property type="molecule type" value="Genomic_DNA"/>
</dbReference>
<reference evidence="1 2" key="1">
    <citation type="submission" date="2021-06" db="EMBL/GenBank/DDBJ databases">
        <authorList>
            <person name="Palmer J.M."/>
        </authorList>
    </citation>
    <scope>NUCLEOTIDE SEQUENCE [LARGE SCALE GENOMIC DNA]</scope>
    <source>
        <strain evidence="1 2">GA_2019</strain>
        <tissue evidence="1">Muscle</tissue>
    </source>
</reference>
<evidence type="ECO:0000313" key="2">
    <source>
        <dbReference type="Proteomes" id="UP001476798"/>
    </source>
</evidence>
<gene>
    <name evidence="1" type="ORF">GOODEAATRI_021433</name>
</gene>